<evidence type="ECO:0000256" key="2">
    <source>
        <dbReference type="ARBA" id="ARBA00022670"/>
    </source>
</evidence>
<evidence type="ECO:0000256" key="5">
    <source>
        <dbReference type="SAM" id="Phobius"/>
    </source>
</evidence>
<accession>A0ABV5WA51</accession>
<gene>
    <name evidence="7" type="ORF">ACFFMS_02775</name>
</gene>
<dbReference type="CDD" id="cd16891">
    <property type="entry name" value="CwlT-like"/>
    <property type="match status" value="1"/>
</dbReference>
<dbReference type="EMBL" id="JBHMAF010000012">
    <property type="protein sequence ID" value="MFB9757469.1"/>
    <property type="molecule type" value="Genomic_DNA"/>
</dbReference>
<keyword evidence="8" id="KW-1185">Reference proteome</keyword>
<dbReference type="InterPro" id="IPR047194">
    <property type="entry name" value="CwlT-like_lysozyme"/>
</dbReference>
<dbReference type="InterPro" id="IPR023346">
    <property type="entry name" value="Lysozyme-like_dom_sf"/>
</dbReference>
<comment type="similarity">
    <text evidence="1">Belongs to the peptidase C40 family.</text>
</comment>
<evidence type="ECO:0000256" key="1">
    <source>
        <dbReference type="ARBA" id="ARBA00007074"/>
    </source>
</evidence>
<dbReference type="Pfam" id="PF13702">
    <property type="entry name" value="Lysozyme_like"/>
    <property type="match status" value="1"/>
</dbReference>
<feature type="transmembrane region" description="Helical" evidence="5">
    <location>
        <begin position="32"/>
        <end position="55"/>
    </location>
</feature>
<name>A0ABV5WA51_9BACI</name>
<feature type="domain" description="NlpC/P60" evidence="6">
    <location>
        <begin position="258"/>
        <end position="381"/>
    </location>
</feature>
<dbReference type="Gene3D" id="3.90.1720.10">
    <property type="entry name" value="endopeptidase domain like (from Nostoc punctiforme)"/>
    <property type="match status" value="1"/>
</dbReference>
<keyword evidence="5" id="KW-1133">Transmembrane helix</keyword>
<dbReference type="Pfam" id="PF00877">
    <property type="entry name" value="NLPC_P60"/>
    <property type="match status" value="1"/>
</dbReference>
<dbReference type="SUPFAM" id="SSF53955">
    <property type="entry name" value="Lysozyme-like"/>
    <property type="match status" value="1"/>
</dbReference>
<evidence type="ECO:0000256" key="4">
    <source>
        <dbReference type="ARBA" id="ARBA00022807"/>
    </source>
</evidence>
<dbReference type="InterPro" id="IPR000064">
    <property type="entry name" value="NLP_P60_dom"/>
</dbReference>
<protein>
    <submittedName>
        <fullName evidence="7">Lysozyme family protein</fullName>
    </submittedName>
</protein>
<evidence type="ECO:0000259" key="6">
    <source>
        <dbReference type="PROSITE" id="PS51935"/>
    </source>
</evidence>
<proteinExistence type="inferred from homology"/>
<keyword evidence="5" id="KW-0812">Transmembrane</keyword>
<sequence length="381" mass="41754">MSATDTAKSMAKQYVKRAAAKKIAAVMLKNPYVLAILGVILLLIALMGLLFFFLLNSGADTKPNTDSLIGNGAIPLNADFTGGHANVSSIIRSYEPLIREEARKNGIEGYTELLLAITQNESGPNPSVADIMQASESQGLPPNTISDPYLSIQIGVRVFAERLRAAGGDVPLAIHTYNYGMAFVGFVLQNGGKYTEDLALQYSREHSIGIYSCIGRDPNNYRTQAGACYGDIRYVKKILQLFTPAKSDFGNLAQGNQIFDVNQVHTIMKQFLGMPYQWGGRSPATSFDCSGLMYWSFSQIGIKSLDGNAETQFNNTVAVPDGQQQPGDLVFWETYKPAPSHVGLYVGNDSFLNSNDNGIEYSSVSKWSKAYKFLGYRRIIR</sequence>
<evidence type="ECO:0000313" key="7">
    <source>
        <dbReference type="EMBL" id="MFB9757469.1"/>
    </source>
</evidence>
<dbReference type="RefSeq" id="WP_379947776.1">
    <property type="nucleotide sequence ID" value="NZ_JBHMAF010000012.1"/>
</dbReference>
<keyword evidence="3" id="KW-0378">Hydrolase</keyword>
<comment type="caution">
    <text evidence="7">The sequence shown here is derived from an EMBL/GenBank/DDBJ whole genome shotgun (WGS) entry which is preliminary data.</text>
</comment>
<dbReference type="PANTHER" id="PTHR47053:SF1">
    <property type="entry name" value="MUREIN DD-ENDOPEPTIDASE MEPH-RELATED"/>
    <property type="match status" value="1"/>
</dbReference>
<keyword evidence="4" id="KW-0788">Thiol protease</keyword>
<dbReference type="PANTHER" id="PTHR47053">
    <property type="entry name" value="MUREIN DD-ENDOPEPTIDASE MEPH-RELATED"/>
    <property type="match status" value="1"/>
</dbReference>
<evidence type="ECO:0000313" key="8">
    <source>
        <dbReference type="Proteomes" id="UP001589609"/>
    </source>
</evidence>
<keyword evidence="2" id="KW-0645">Protease</keyword>
<dbReference type="Gene3D" id="1.10.530.10">
    <property type="match status" value="1"/>
</dbReference>
<dbReference type="PROSITE" id="PS51935">
    <property type="entry name" value="NLPC_P60"/>
    <property type="match status" value="1"/>
</dbReference>
<dbReference type="Proteomes" id="UP001589609">
    <property type="component" value="Unassembled WGS sequence"/>
</dbReference>
<organism evidence="7 8">
    <name type="scientific">Ectobacillus funiculus</name>
    <dbReference type="NCBI Taxonomy" id="137993"/>
    <lineage>
        <taxon>Bacteria</taxon>
        <taxon>Bacillati</taxon>
        <taxon>Bacillota</taxon>
        <taxon>Bacilli</taxon>
        <taxon>Bacillales</taxon>
        <taxon>Bacillaceae</taxon>
        <taxon>Ectobacillus</taxon>
    </lineage>
</organism>
<reference evidence="7 8" key="1">
    <citation type="submission" date="2024-09" db="EMBL/GenBank/DDBJ databases">
        <authorList>
            <person name="Sun Q."/>
            <person name="Mori K."/>
        </authorList>
    </citation>
    <scope>NUCLEOTIDE SEQUENCE [LARGE SCALE GENOMIC DNA]</scope>
    <source>
        <strain evidence="7 8">JCM 11201</strain>
    </source>
</reference>
<dbReference type="InterPro" id="IPR038765">
    <property type="entry name" value="Papain-like_cys_pep_sf"/>
</dbReference>
<dbReference type="InterPro" id="IPR051202">
    <property type="entry name" value="Peptidase_C40"/>
</dbReference>
<keyword evidence="5" id="KW-0472">Membrane</keyword>
<dbReference type="SUPFAM" id="SSF54001">
    <property type="entry name" value="Cysteine proteinases"/>
    <property type="match status" value="1"/>
</dbReference>
<evidence type="ECO:0000256" key="3">
    <source>
        <dbReference type="ARBA" id="ARBA00022801"/>
    </source>
</evidence>